<dbReference type="GO" id="GO:0043937">
    <property type="term" value="P:regulation of sporulation"/>
    <property type="evidence" value="ECO:0007669"/>
    <property type="project" value="InterPro"/>
</dbReference>
<accession>A0A1S8NGY8</accession>
<dbReference type="Gene3D" id="4.10.280.10">
    <property type="entry name" value="Helix-loop-helix DNA-binding domain"/>
    <property type="match status" value="1"/>
</dbReference>
<dbReference type="Pfam" id="PF09388">
    <property type="entry name" value="SpoOE-like"/>
    <property type="match status" value="1"/>
</dbReference>
<evidence type="ECO:0000313" key="2">
    <source>
        <dbReference type="Proteomes" id="UP000191154"/>
    </source>
</evidence>
<proteinExistence type="predicted"/>
<comment type="caution">
    <text evidence="1">The sequence shown here is derived from an EMBL/GenBank/DDBJ whole genome shotgun (WGS) entry which is preliminary data.</text>
</comment>
<dbReference type="Proteomes" id="UP000191154">
    <property type="component" value="Unassembled WGS sequence"/>
</dbReference>
<dbReference type="RefSeq" id="WP_077863559.1">
    <property type="nucleotide sequence ID" value="NZ_LZYZ01000001.1"/>
</dbReference>
<dbReference type="InterPro" id="IPR018540">
    <property type="entry name" value="Spo0E-like"/>
</dbReference>
<dbReference type="InterPro" id="IPR036638">
    <property type="entry name" value="HLH_DNA-bd_sf"/>
</dbReference>
<name>A0A1S8NGY8_CLOSA</name>
<dbReference type="InterPro" id="IPR037208">
    <property type="entry name" value="Spo0E-like_sf"/>
</dbReference>
<sequence>MEKIKEINKKICQMRQSLQDLINEKPNLLDPEVITASQELDKALNEYNNLISKVDK</sequence>
<organism evidence="1 2">
    <name type="scientific">Clostridium saccharobutylicum</name>
    <dbReference type="NCBI Taxonomy" id="169679"/>
    <lineage>
        <taxon>Bacteria</taxon>
        <taxon>Bacillati</taxon>
        <taxon>Bacillota</taxon>
        <taxon>Clostridia</taxon>
        <taxon>Eubacteriales</taxon>
        <taxon>Clostridiaceae</taxon>
        <taxon>Clostridium</taxon>
    </lineage>
</organism>
<dbReference type="GO" id="GO:0046983">
    <property type="term" value="F:protein dimerization activity"/>
    <property type="evidence" value="ECO:0007669"/>
    <property type="project" value="InterPro"/>
</dbReference>
<protein>
    <submittedName>
        <fullName evidence="1">Spo0E like sporulation regulatory protein</fullName>
    </submittedName>
</protein>
<evidence type="ECO:0000313" key="1">
    <source>
        <dbReference type="EMBL" id="OOM15766.1"/>
    </source>
</evidence>
<gene>
    <name evidence="1" type="ORF">CLOSAC_00370</name>
</gene>
<dbReference type="SUPFAM" id="SSF140500">
    <property type="entry name" value="BAS1536-like"/>
    <property type="match status" value="1"/>
</dbReference>
<dbReference type="AlphaFoldDB" id="A0A1S8NGY8"/>
<dbReference type="EMBL" id="LZYZ01000001">
    <property type="protein sequence ID" value="OOM15766.1"/>
    <property type="molecule type" value="Genomic_DNA"/>
</dbReference>
<reference evidence="1 2" key="1">
    <citation type="submission" date="2016-05" db="EMBL/GenBank/DDBJ databases">
        <title>Microbial solvent formation.</title>
        <authorList>
            <person name="Poehlein A."/>
            <person name="Montoya Solano J.D."/>
            <person name="Flitsch S."/>
            <person name="Krabben P."/>
            <person name="Duerre P."/>
            <person name="Daniel R."/>
        </authorList>
    </citation>
    <scope>NUCLEOTIDE SEQUENCE [LARGE SCALE GENOMIC DNA]</scope>
    <source>
        <strain evidence="1 2">L1-8</strain>
    </source>
</reference>